<evidence type="ECO:0000313" key="3">
    <source>
        <dbReference type="Proteomes" id="UP000315647"/>
    </source>
</evidence>
<reference evidence="2 3" key="1">
    <citation type="submission" date="2019-03" db="EMBL/GenBank/DDBJ databases">
        <title>Deep-cultivation of Planctomycetes and their phenomic and genomic characterization uncovers novel biology.</title>
        <authorList>
            <person name="Wiegand S."/>
            <person name="Jogler M."/>
            <person name="Boedeker C."/>
            <person name="Pinto D."/>
            <person name="Vollmers J."/>
            <person name="Rivas-Marin E."/>
            <person name="Kohn T."/>
            <person name="Peeters S.H."/>
            <person name="Heuer A."/>
            <person name="Rast P."/>
            <person name="Oberbeckmann S."/>
            <person name="Bunk B."/>
            <person name="Jeske O."/>
            <person name="Meyerdierks A."/>
            <person name="Storesund J.E."/>
            <person name="Kallscheuer N."/>
            <person name="Luecker S."/>
            <person name="Lage O.M."/>
            <person name="Pohl T."/>
            <person name="Merkel B.J."/>
            <person name="Hornburger P."/>
            <person name="Mueller R.-W."/>
            <person name="Bruemmer F."/>
            <person name="Labrenz M."/>
            <person name="Spormann A.M."/>
            <person name="Op den Camp H."/>
            <person name="Overmann J."/>
            <person name="Amann R."/>
            <person name="Jetten M.S.M."/>
            <person name="Mascher T."/>
            <person name="Medema M.H."/>
            <person name="Devos D.P."/>
            <person name="Kaster A.-K."/>
            <person name="Ovreas L."/>
            <person name="Rohde M."/>
            <person name="Galperin M.Y."/>
            <person name="Jogler C."/>
        </authorList>
    </citation>
    <scope>NUCLEOTIDE SEQUENCE [LARGE SCALE GENOMIC DNA]</scope>
    <source>
        <strain evidence="2 3">Enr10</strain>
    </source>
</reference>
<feature type="domain" description="YgjP-like metallopeptidase" evidence="1">
    <location>
        <begin position="27"/>
        <end position="237"/>
    </location>
</feature>
<dbReference type="Gene3D" id="3.30.2010.10">
    <property type="entry name" value="Metalloproteases ('zincins'), catalytic domain"/>
    <property type="match status" value="1"/>
</dbReference>
<dbReference type="CDD" id="cd07344">
    <property type="entry name" value="M48_yhfN_like"/>
    <property type="match status" value="1"/>
</dbReference>
<dbReference type="PANTHER" id="PTHR30399">
    <property type="entry name" value="UNCHARACTERIZED PROTEIN YGJP"/>
    <property type="match status" value="1"/>
</dbReference>
<evidence type="ECO:0000313" key="2">
    <source>
        <dbReference type="EMBL" id="QDT29895.1"/>
    </source>
</evidence>
<protein>
    <recommendedName>
        <fullName evidence="1">YgjP-like metallopeptidase domain-containing protein</fullName>
    </recommendedName>
</protein>
<keyword evidence="3" id="KW-1185">Reference proteome</keyword>
<proteinExistence type="predicted"/>
<name>A0A517QE74_9PLAN</name>
<dbReference type="Proteomes" id="UP000315647">
    <property type="component" value="Chromosome"/>
</dbReference>
<dbReference type="EMBL" id="CP037421">
    <property type="protein sequence ID" value="QDT29895.1"/>
    <property type="molecule type" value="Genomic_DNA"/>
</dbReference>
<evidence type="ECO:0000259" key="1">
    <source>
        <dbReference type="Pfam" id="PF01863"/>
    </source>
</evidence>
<dbReference type="InterPro" id="IPR053136">
    <property type="entry name" value="UTP_pyrophosphatase-like"/>
</dbReference>
<dbReference type="PANTHER" id="PTHR30399:SF1">
    <property type="entry name" value="UTP PYROPHOSPHATASE"/>
    <property type="match status" value="1"/>
</dbReference>
<gene>
    <name evidence="2" type="ORF">Enr10x_52520</name>
</gene>
<dbReference type="Pfam" id="PF01863">
    <property type="entry name" value="YgjP-like"/>
    <property type="match status" value="1"/>
</dbReference>
<organism evidence="2 3">
    <name type="scientific">Gimesia panareensis</name>
    <dbReference type="NCBI Taxonomy" id="2527978"/>
    <lineage>
        <taxon>Bacteria</taxon>
        <taxon>Pseudomonadati</taxon>
        <taxon>Planctomycetota</taxon>
        <taxon>Planctomycetia</taxon>
        <taxon>Planctomycetales</taxon>
        <taxon>Planctomycetaceae</taxon>
        <taxon>Gimesia</taxon>
    </lineage>
</organism>
<dbReference type="AlphaFoldDB" id="A0A517QE74"/>
<sequence>MMINHGHVKFGNTTIAYDYSRSPHRNTISVNVHPDGTVSVEAPKGMRKNRIAEAVYAKKIWILNQQEYFRRLLRSRTKHFVSGESFLYLGRQYKLLVLTGSEDNIPTVRLYRGNLEVRVPADLNQKTRIDYIQNSLFDWYRNKALDRLESLTHKYARNLGVDVESVRVREMQRRWGSANNSGRITFNWKIILAPKWLLEYVVAHEVCHLKYDDHSKEFWKLLERTMPDYERRRIKLAVNGPKYDLRKVNDSRSK</sequence>
<dbReference type="InterPro" id="IPR002725">
    <property type="entry name" value="YgjP-like_metallopeptidase"/>
</dbReference>
<accession>A0A517QE74</accession>